<keyword evidence="1" id="KW-0812">Transmembrane</keyword>
<evidence type="ECO:0000259" key="2">
    <source>
        <dbReference type="Pfam" id="PF12146"/>
    </source>
</evidence>
<comment type="caution">
    <text evidence="3">The sequence shown here is derived from an EMBL/GenBank/DDBJ whole genome shotgun (WGS) entry which is preliminary data.</text>
</comment>
<protein>
    <recommendedName>
        <fullName evidence="2">Serine aminopeptidase S33 domain-containing protein</fullName>
    </recommendedName>
</protein>
<dbReference type="Proteomes" id="UP000291078">
    <property type="component" value="Unassembled WGS sequence"/>
</dbReference>
<dbReference type="PANTHER" id="PTHR12277">
    <property type="entry name" value="ALPHA/BETA HYDROLASE DOMAIN-CONTAINING PROTEIN"/>
    <property type="match status" value="1"/>
</dbReference>
<proteinExistence type="predicted"/>
<keyword evidence="4" id="KW-1185">Reference proteome</keyword>
<dbReference type="InterPro" id="IPR022742">
    <property type="entry name" value="Hydrolase_4"/>
</dbReference>
<dbReference type="InterPro" id="IPR029058">
    <property type="entry name" value="AB_hydrolase_fold"/>
</dbReference>
<gene>
    <name evidence="3" type="ORF">EV147_3781</name>
</gene>
<dbReference type="Gene3D" id="3.40.50.1820">
    <property type="entry name" value="alpha/beta hydrolase"/>
    <property type="match status" value="1"/>
</dbReference>
<dbReference type="AlphaFoldDB" id="A0A4Q7RUN9"/>
<dbReference type="Pfam" id="PF12146">
    <property type="entry name" value="Hydrolase_4"/>
    <property type="match status" value="1"/>
</dbReference>
<accession>A0A4Q7RUN9</accession>
<sequence>MTPPLPPVSETRRPGWHWLAGAFGLAGLAAAASFGRLLLYRAVERDAFEPCPVGSLTPDDLGVASRQFTFHSGDRTLQASWVPAPDPAAPALAVFHGNDECLADWAPVQALLHGAGISSFVFDYSGYGSSTGTPSVRRLREDALAAYLQFREASSAAARHYVMGYSLGSGVMLDVVGSLQPQPDGVIVGAGFSSARAAAVAKGLVSRWVAWALPDPWNNIARVRKLRLPVMLVHSRLDATIPFHHMQHLARAIPGPSRLVVFEQLPHNAAIEAAFMKTFWAPVAQWLATGKL</sequence>
<name>A0A4Q7RUN9_9BURK</name>
<keyword evidence="1" id="KW-0472">Membrane</keyword>
<feature type="transmembrane region" description="Helical" evidence="1">
    <location>
        <begin position="16"/>
        <end position="39"/>
    </location>
</feature>
<evidence type="ECO:0000256" key="1">
    <source>
        <dbReference type="SAM" id="Phobius"/>
    </source>
</evidence>
<organism evidence="3 4">
    <name type="scientific">Cupriavidus agavae</name>
    <dbReference type="NCBI Taxonomy" id="1001822"/>
    <lineage>
        <taxon>Bacteria</taxon>
        <taxon>Pseudomonadati</taxon>
        <taxon>Pseudomonadota</taxon>
        <taxon>Betaproteobacteria</taxon>
        <taxon>Burkholderiales</taxon>
        <taxon>Burkholderiaceae</taxon>
        <taxon>Cupriavidus</taxon>
    </lineage>
</organism>
<evidence type="ECO:0000313" key="3">
    <source>
        <dbReference type="EMBL" id="RZT36460.1"/>
    </source>
</evidence>
<dbReference type="RefSeq" id="WP_130392734.1">
    <property type="nucleotide sequence ID" value="NZ_SGXM01000005.1"/>
</dbReference>
<dbReference type="SUPFAM" id="SSF53474">
    <property type="entry name" value="alpha/beta-Hydrolases"/>
    <property type="match status" value="1"/>
</dbReference>
<evidence type="ECO:0000313" key="4">
    <source>
        <dbReference type="Proteomes" id="UP000291078"/>
    </source>
</evidence>
<feature type="domain" description="Serine aminopeptidase S33" evidence="2">
    <location>
        <begin position="91"/>
        <end position="214"/>
    </location>
</feature>
<reference evidence="3 4" key="1">
    <citation type="journal article" date="2015" name="Stand. Genomic Sci.">
        <title>Genomic Encyclopedia of Bacterial and Archaeal Type Strains, Phase III: the genomes of soil and plant-associated and newly described type strains.</title>
        <authorList>
            <person name="Whitman W.B."/>
            <person name="Woyke T."/>
            <person name="Klenk H.P."/>
            <person name="Zhou Y."/>
            <person name="Lilburn T.G."/>
            <person name="Beck B.J."/>
            <person name="De Vos P."/>
            <person name="Vandamme P."/>
            <person name="Eisen J.A."/>
            <person name="Garrity G."/>
            <person name="Hugenholtz P."/>
            <person name="Kyrpides N.C."/>
        </authorList>
    </citation>
    <scope>NUCLEOTIDE SEQUENCE [LARGE SCALE GENOMIC DNA]</scope>
    <source>
        <strain evidence="3 4">ASC-9842</strain>
    </source>
</reference>
<dbReference type="PANTHER" id="PTHR12277:SF81">
    <property type="entry name" value="PROTEIN ABHD13"/>
    <property type="match status" value="1"/>
</dbReference>
<dbReference type="OrthoDB" id="9777090at2"/>
<dbReference type="EMBL" id="SGXM01000005">
    <property type="protein sequence ID" value="RZT36460.1"/>
    <property type="molecule type" value="Genomic_DNA"/>
</dbReference>
<keyword evidence="1" id="KW-1133">Transmembrane helix</keyword>